<proteinExistence type="predicted"/>
<evidence type="ECO:0000313" key="4">
    <source>
        <dbReference type="Proteomes" id="UP000279959"/>
    </source>
</evidence>
<evidence type="ECO:0000313" key="3">
    <source>
        <dbReference type="EMBL" id="BBD97231.1"/>
    </source>
</evidence>
<dbReference type="RefSeq" id="WP_083952411.1">
    <property type="nucleotide sequence ID" value="NZ_AP018664.1"/>
</dbReference>
<feature type="domain" description="TadE-like" evidence="2">
    <location>
        <begin position="26"/>
        <end position="68"/>
    </location>
</feature>
<protein>
    <submittedName>
        <fullName evidence="3">Pilus assembly protein TadE</fullName>
    </submittedName>
</protein>
<dbReference type="AlphaFoldDB" id="A0A494VZB9"/>
<feature type="transmembrane region" description="Helical" evidence="1">
    <location>
        <begin position="32"/>
        <end position="52"/>
    </location>
</feature>
<name>A0A494VZB9_9SPHN</name>
<reference evidence="3 4" key="1">
    <citation type="submission" date="2018-05" db="EMBL/GenBank/DDBJ databases">
        <title>Complete Genome Sequence of the Nonylphenol-Degrading Bacterium Sphingobium amiense DSM 16289T.</title>
        <authorList>
            <person name="Ootsuka M."/>
            <person name="Nishizawa T."/>
            <person name="Ohta H."/>
        </authorList>
    </citation>
    <scope>NUCLEOTIDE SEQUENCE [LARGE SCALE GENOMIC DNA]</scope>
    <source>
        <strain evidence="3 4">DSM 16289</strain>
    </source>
</reference>
<sequence>MVRICRITTDSASLRPLGTAGADQRGSVLVEAAFAVPLLVLLLTGILGYGCWFMTAHSLQQAANDAARSAVAGLDAGERRTLVDQSVIAARSAFPVQGAQTIAVTTSESGGYYKVTLRFHLANAPIFAALPVALPGGELERSAVVRITAS</sequence>
<keyword evidence="1" id="KW-1133">Transmembrane helix</keyword>
<evidence type="ECO:0000259" key="2">
    <source>
        <dbReference type="Pfam" id="PF07811"/>
    </source>
</evidence>
<keyword evidence="1" id="KW-0472">Membrane</keyword>
<keyword evidence="1" id="KW-0812">Transmembrane</keyword>
<accession>A0A494VZB9</accession>
<evidence type="ECO:0000256" key="1">
    <source>
        <dbReference type="SAM" id="Phobius"/>
    </source>
</evidence>
<dbReference type="Proteomes" id="UP000279959">
    <property type="component" value="Chromosome"/>
</dbReference>
<gene>
    <name evidence="3" type="ORF">SAMIE_1007320</name>
</gene>
<organism evidence="3 4">
    <name type="scientific">Sphingobium amiense</name>
    <dbReference type="NCBI Taxonomy" id="135719"/>
    <lineage>
        <taxon>Bacteria</taxon>
        <taxon>Pseudomonadati</taxon>
        <taxon>Pseudomonadota</taxon>
        <taxon>Alphaproteobacteria</taxon>
        <taxon>Sphingomonadales</taxon>
        <taxon>Sphingomonadaceae</taxon>
        <taxon>Sphingobium</taxon>
    </lineage>
</organism>
<dbReference type="InterPro" id="IPR012495">
    <property type="entry name" value="TadE-like_dom"/>
</dbReference>
<keyword evidence="4" id="KW-1185">Reference proteome</keyword>
<dbReference type="EMBL" id="AP018664">
    <property type="protein sequence ID" value="BBD97231.1"/>
    <property type="molecule type" value="Genomic_DNA"/>
</dbReference>
<dbReference type="KEGG" id="sami:SAMIE_1007320"/>
<dbReference type="Pfam" id="PF07811">
    <property type="entry name" value="TadE"/>
    <property type="match status" value="1"/>
</dbReference>